<keyword evidence="1" id="KW-0732">Signal</keyword>
<feature type="domain" description="SRCR" evidence="6">
    <location>
        <begin position="33"/>
        <end position="74"/>
    </location>
</feature>
<evidence type="ECO:0000256" key="2">
    <source>
        <dbReference type="ARBA" id="ARBA00022737"/>
    </source>
</evidence>
<name>A0A212D7K8_CEREH</name>
<evidence type="ECO:0000256" key="5">
    <source>
        <dbReference type="PROSITE-ProRule" id="PRU00196"/>
    </source>
</evidence>
<dbReference type="PROSITE" id="PS50287">
    <property type="entry name" value="SRCR_2"/>
    <property type="match status" value="1"/>
</dbReference>
<proteinExistence type="predicted"/>
<evidence type="ECO:0000313" key="8">
    <source>
        <dbReference type="Proteomes" id="UP000242450"/>
    </source>
</evidence>
<dbReference type="InterPro" id="IPR001190">
    <property type="entry name" value="SRCR"/>
</dbReference>
<keyword evidence="2" id="KW-0677">Repeat</keyword>
<dbReference type="Pfam" id="PF00530">
    <property type="entry name" value="SRCR"/>
    <property type="match status" value="1"/>
</dbReference>
<dbReference type="PRINTS" id="PR00258">
    <property type="entry name" value="SPERACTRCPTR"/>
</dbReference>
<organism evidence="7 8">
    <name type="scientific">Cervus elaphus hippelaphus</name>
    <name type="common">European red deer</name>
    <dbReference type="NCBI Taxonomy" id="46360"/>
    <lineage>
        <taxon>Eukaryota</taxon>
        <taxon>Metazoa</taxon>
        <taxon>Chordata</taxon>
        <taxon>Craniata</taxon>
        <taxon>Vertebrata</taxon>
        <taxon>Euteleostomi</taxon>
        <taxon>Mammalia</taxon>
        <taxon>Eutheria</taxon>
        <taxon>Laurasiatheria</taxon>
        <taxon>Artiodactyla</taxon>
        <taxon>Ruminantia</taxon>
        <taxon>Pecora</taxon>
        <taxon>Cervidae</taxon>
        <taxon>Cervinae</taxon>
        <taxon>Cervus</taxon>
    </lineage>
</organism>
<evidence type="ECO:0000313" key="7">
    <source>
        <dbReference type="EMBL" id="OWK14223.1"/>
    </source>
</evidence>
<dbReference type="Proteomes" id="UP000242450">
    <property type="component" value="Chromosome 5"/>
</dbReference>
<evidence type="ECO:0000259" key="6">
    <source>
        <dbReference type="PROSITE" id="PS50287"/>
    </source>
</evidence>
<comment type="caution">
    <text evidence="7">The sequence shown here is derived from an EMBL/GenBank/DDBJ whole genome shotgun (WGS) entry which is preliminary data.</text>
</comment>
<dbReference type="OrthoDB" id="536948at2759"/>
<accession>A0A212D7K8</accession>
<dbReference type="InterPro" id="IPR036772">
    <property type="entry name" value="SRCR-like_dom_sf"/>
</dbReference>
<sequence>MLRNSLTSYAGSMARMQVQTALPGSPGVKDGDMRLADGGSANEGRVEIYYSGQWGTVCENMWDLTDASVAPSMCVFTSNVPPGGALSYVAGGIDWVPPQGSRLAGIFESQKGCDLFIRVKAREEDELAMCAHKLILSTNPEAHGLWKEPGSRVTMEVDPECVPVVRDFIR</sequence>
<dbReference type="PANTHER" id="PTHR19331">
    <property type="entry name" value="SCAVENGER RECEPTOR DOMAIN-CONTAINING"/>
    <property type="match status" value="1"/>
</dbReference>
<dbReference type="AlphaFoldDB" id="A0A212D7K8"/>
<reference evidence="7 8" key="1">
    <citation type="journal article" date="2018" name="Mol. Genet. Genomics">
        <title>The red deer Cervus elaphus genome CerEla1.0: sequencing, annotating, genes, and chromosomes.</title>
        <authorList>
            <person name="Bana N.A."/>
            <person name="Nyiri A."/>
            <person name="Nagy J."/>
            <person name="Frank K."/>
            <person name="Nagy T."/>
            <person name="Steger V."/>
            <person name="Schiller M."/>
            <person name="Lakatos P."/>
            <person name="Sugar L."/>
            <person name="Horn P."/>
            <person name="Barta E."/>
            <person name="Orosz L."/>
        </authorList>
    </citation>
    <scope>NUCLEOTIDE SEQUENCE [LARGE SCALE GENOMIC DNA]</scope>
    <source>
        <strain evidence="7">Hungarian</strain>
    </source>
</reference>
<evidence type="ECO:0000256" key="1">
    <source>
        <dbReference type="ARBA" id="ARBA00022729"/>
    </source>
</evidence>
<dbReference type="SMART" id="SM00202">
    <property type="entry name" value="SR"/>
    <property type="match status" value="1"/>
</dbReference>
<dbReference type="EMBL" id="MKHE01000005">
    <property type="protein sequence ID" value="OWK14223.1"/>
    <property type="molecule type" value="Genomic_DNA"/>
</dbReference>
<protein>
    <submittedName>
        <fullName evidence="7">LGALS3BP</fullName>
    </submittedName>
</protein>
<keyword evidence="3" id="KW-1015">Disulfide bond</keyword>
<keyword evidence="8" id="KW-1185">Reference proteome</keyword>
<evidence type="ECO:0000256" key="4">
    <source>
        <dbReference type="ARBA" id="ARBA00023180"/>
    </source>
</evidence>
<dbReference type="Gene3D" id="3.10.250.10">
    <property type="entry name" value="SRCR-like domain"/>
    <property type="match status" value="1"/>
</dbReference>
<comment type="caution">
    <text evidence="5">Lacks conserved residue(s) required for the propagation of feature annotation.</text>
</comment>
<dbReference type="GO" id="GO:0016020">
    <property type="term" value="C:membrane"/>
    <property type="evidence" value="ECO:0007669"/>
    <property type="project" value="InterPro"/>
</dbReference>
<keyword evidence="4" id="KW-0325">Glycoprotein</keyword>
<evidence type="ECO:0000256" key="3">
    <source>
        <dbReference type="ARBA" id="ARBA00023157"/>
    </source>
</evidence>
<dbReference type="SUPFAM" id="SSF56487">
    <property type="entry name" value="SRCR-like"/>
    <property type="match status" value="1"/>
</dbReference>
<dbReference type="PANTHER" id="PTHR19331:SF465">
    <property type="entry name" value="EGG PEPTIDE SPERACT RECEPTOR"/>
    <property type="match status" value="1"/>
</dbReference>
<gene>
    <name evidence="7" type="ORF">Celaphus_00001567</name>
</gene>